<name>A0A9W6PSC3_9ACTN</name>
<dbReference type="SUPFAM" id="SSF46785">
    <property type="entry name" value="Winged helix' DNA-binding domain"/>
    <property type="match status" value="1"/>
</dbReference>
<dbReference type="InterPro" id="IPR036390">
    <property type="entry name" value="WH_DNA-bd_sf"/>
</dbReference>
<dbReference type="Gene3D" id="1.10.10.10">
    <property type="entry name" value="Winged helix-like DNA-binding domain superfamily/Winged helix DNA-binding domain"/>
    <property type="match status" value="1"/>
</dbReference>
<comment type="caution">
    <text evidence="2">The sequence shown here is derived from an EMBL/GenBank/DDBJ whole genome shotgun (WGS) entry which is preliminary data.</text>
</comment>
<feature type="domain" description="HTH marR-type" evidence="1">
    <location>
        <begin position="22"/>
        <end position="158"/>
    </location>
</feature>
<reference evidence="2" key="1">
    <citation type="submission" date="2023-02" db="EMBL/GenBank/DDBJ databases">
        <title>Actinomadura rubrobrunea NBRC 14622.</title>
        <authorList>
            <person name="Ichikawa N."/>
            <person name="Sato H."/>
            <person name="Tonouchi N."/>
        </authorList>
    </citation>
    <scope>NUCLEOTIDE SEQUENCE</scope>
    <source>
        <strain evidence="2">NBRC 14622</strain>
    </source>
</reference>
<accession>A0A9W6PSC3</accession>
<dbReference type="SMART" id="SM00347">
    <property type="entry name" value="HTH_MARR"/>
    <property type="match status" value="1"/>
</dbReference>
<organism evidence="2 3">
    <name type="scientific">Actinomadura rubrobrunea</name>
    <dbReference type="NCBI Taxonomy" id="115335"/>
    <lineage>
        <taxon>Bacteria</taxon>
        <taxon>Bacillati</taxon>
        <taxon>Actinomycetota</taxon>
        <taxon>Actinomycetes</taxon>
        <taxon>Streptosporangiales</taxon>
        <taxon>Thermomonosporaceae</taxon>
        <taxon>Actinomadura</taxon>
    </lineage>
</organism>
<dbReference type="GO" id="GO:0006950">
    <property type="term" value="P:response to stress"/>
    <property type="evidence" value="ECO:0007669"/>
    <property type="project" value="TreeGrafter"/>
</dbReference>
<dbReference type="PROSITE" id="PS50995">
    <property type="entry name" value="HTH_MARR_2"/>
    <property type="match status" value="1"/>
</dbReference>
<dbReference type="RefSeq" id="WP_227023090.1">
    <property type="nucleotide sequence ID" value="NZ_BSRZ01000003.1"/>
</dbReference>
<dbReference type="InterPro" id="IPR000835">
    <property type="entry name" value="HTH_MarR-typ"/>
</dbReference>
<dbReference type="InterPro" id="IPR036388">
    <property type="entry name" value="WH-like_DNA-bd_sf"/>
</dbReference>
<sequence>MRYQRSRGGAHLDGNGPEGIGLNDFAVQLRRMNAEFNRFTQEFARTQNLHETDILALIAILDGDERGAPMTPSRLRERLNLTSGAVTACLDRLERSGHIRRTRDSADRRVVHLHYAPHGVAVAREFFRPLARATDAARARFDEAELRTVMRFLIALNEELAAQRRQDD</sequence>
<protein>
    <submittedName>
        <fullName evidence="2">MarR family transcriptional regulator</fullName>
    </submittedName>
</protein>
<dbReference type="GO" id="GO:0003700">
    <property type="term" value="F:DNA-binding transcription factor activity"/>
    <property type="evidence" value="ECO:0007669"/>
    <property type="project" value="InterPro"/>
</dbReference>
<dbReference type="Proteomes" id="UP001165124">
    <property type="component" value="Unassembled WGS sequence"/>
</dbReference>
<keyword evidence="3" id="KW-1185">Reference proteome</keyword>
<evidence type="ECO:0000313" key="2">
    <source>
        <dbReference type="EMBL" id="GLW63659.1"/>
    </source>
</evidence>
<dbReference type="AlphaFoldDB" id="A0A9W6PSC3"/>
<dbReference type="PANTHER" id="PTHR33164:SF106">
    <property type="entry name" value="TRANSCRIPTIONAL REGULATORY PROTEIN"/>
    <property type="match status" value="1"/>
</dbReference>
<dbReference type="InterPro" id="IPR039422">
    <property type="entry name" value="MarR/SlyA-like"/>
</dbReference>
<gene>
    <name evidence="2" type="ORF">Arub01_19030</name>
</gene>
<dbReference type="EMBL" id="BSRZ01000003">
    <property type="protein sequence ID" value="GLW63659.1"/>
    <property type="molecule type" value="Genomic_DNA"/>
</dbReference>
<evidence type="ECO:0000259" key="1">
    <source>
        <dbReference type="PROSITE" id="PS50995"/>
    </source>
</evidence>
<dbReference type="PRINTS" id="PR00598">
    <property type="entry name" value="HTHMARR"/>
</dbReference>
<dbReference type="PANTHER" id="PTHR33164">
    <property type="entry name" value="TRANSCRIPTIONAL REGULATOR, MARR FAMILY"/>
    <property type="match status" value="1"/>
</dbReference>
<dbReference type="Pfam" id="PF01047">
    <property type="entry name" value="MarR"/>
    <property type="match status" value="1"/>
</dbReference>
<proteinExistence type="predicted"/>
<evidence type="ECO:0000313" key="3">
    <source>
        <dbReference type="Proteomes" id="UP001165124"/>
    </source>
</evidence>